<keyword evidence="1" id="KW-0862">Zinc</keyword>
<dbReference type="AlphaFoldDB" id="A0A8X6KC42"/>
<gene>
    <name evidence="3" type="ORF">TNIN_205891</name>
</gene>
<proteinExistence type="predicted"/>
<organism evidence="3 4">
    <name type="scientific">Trichonephila inaurata madagascariensis</name>
    <dbReference type="NCBI Taxonomy" id="2747483"/>
    <lineage>
        <taxon>Eukaryota</taxon>
        <taxon>Metazoa</taxon>
        <taxon>Ecdysozoa</taxon>
        <taxon>Arthropoda</taxon>
        <taxon>Chelicerata</taxon>
        <taxon>Arachnida</taxon>
        <taxon>Araneae</taxon>
        <taxon>Araneomorphae</taxon>
        <taxon>Entelegynae</taxon>
        <taxon>Araneoidea</taxon>
        <taxon>Nephilidae</taxon>
        <taxon>Trichonephila</taxon>
        <taxon>Trichonephila inaurata</taxon>
    </lineage>
</organism>
<sequence length="468" mass="53461">MAGDDAVIFWIDPAGSGGKGMHVGRAILLTVAINEKLRTGGIWERSRTREFEGTNSRSQFIKSSIASTNTLIDDDVYRNLNDFSFESSENIVGIIKELDFSNTCFDNCSQISELKLSSFQPATDKGCNQTADKSRSLNSADYFRDLDSTLVDKVLFYNFPSEFLRHTAVQNSNVETKPTATGESVKEHFPILEGTSFSHDQLKESHSFYYLSDQAFESIKSDTNEQVLPSSEFLFNLIPCPIGSNNIVYDDNCTFPIHLRGRNPSDIRLDQRPPANFSNFDRVTSARDSSIFERNNNFLNSDFLFMDSSNNSREGANNNIFLEDQNQCIVDSNEFLPKIPFFEYKDTGIFNCKKSPLMSSEVNLNEKNEFHMEDRNSKMVEYALSNCLQTGFIREKDLDKYRPHNSTKVFPDGIGIKKHKFTQKQMDCFQCTEFQRKFYSKNTSDRHKLVHTGKKPFKCKETFSQKGI</sequence>
<dbReference type="PROSITE" id="PS50157">
    <property type="entry name" value="ZINC_FINGER_C2H2_2"/>
    <property type="match status" value="1"/>
</dbReference>
<accession>A0A8X6KC42</accession>
<reference evidence="3" key="1">
    <citation type="submission" date="2020-08" db="EMBL/GenBank/DDBJ databases">
        <title>Multicomponent nature underlies the extraordinary mechanical properties of spider dragline silk.</title>
        <authorList>
            <person name="Kono N."/>
            <person name="Nakamura H."/>
            <person name="Mori M."/>
            <person name="Yoshida Y."/>
            <person name="Ohtoshi R."/>
            <person name="Malay A.D."/>
            <person name="Moran D.A.P."/>
            <person name="Tomita M."/>
            <person name="Numata K."/>
            <person name="Arakawa K."/>
        </authorList>
    </citation>
    <scope>NUCLEOTIDE SEQUENCE</scope>
</reference>
<feature type="domain" description="C2H2-type" evidence="2">
    <location>
        <begin position="429"/>
        <end position="456"/>
    </location>
</feature>
<dbReference type="EMBL" id="BMAV01025127">
    <property type="protein sequence ID" value="GFS38729.1"/>
    <property type="molecule type" value="Genomic_DNA"/>
</dbReference>
<evidence type="ECO:0000313" key="4">
    <source>
        <dbReference type="Proteomes" id="UP000886998"/>
    </source>
</evidence>
<dbReference type="Gene3D" id="3.30.160.60">
    <property type="entry name" value="Classic Zinc Finger"/>
    <property type="match status" value="1"/>
</dbReference>
<protein>
    <recommendedName>
        <fullName evidence="2">C2H2-type domain-containing protein</fullName>
    </recommendedName>
</protein>
<comment type="caution">
    <text evidence="3">The sequence shown here is derived from an EMBL/GenBank/DDBJ whole genome shotgun (WGS) entry which is preliminary data.</text>
</comment>
<evidence type="ECO:0000313" key="3">
    <source>
        <dbReference type="EMBL" id="GFS38729.1"/>
    </source>
</evidence>
<name>A0A8X6KC42_9ARAC</name>
<keyword evidence="4" id="KW-1185">Reference proteome</keyword>
<keyword evidence="1" id="KW-0479">Metal-binding</keyword>
<dbReference type="Proteomes" id="UP000886998">
    <property type="component" value="Unassembled WGS sequence"/>
</dbReference>
<dbReference type="GO" id="GO:0008270">
    <property type="term" value="F:zinc ion binding"/>
    <property type="evidence" value="ECO:0007669"/>
    <property type="project" value="UniProtKB-KW"/>
</dbReference>
<dbReference type="InterPro" id="IPR036236">
    <property type="entry name" value="Znf_C2H2_sf"/>
</dbReference>
<dbReference type="SUPFAM" id="SSF57667">
    <property type="entry name" value="beta-beta-alpha zinc fingers"/>
    <property type="match status" value="1"/>
</dbReference>
<evidence type="ECO:0000256" key="1">
    <source>
        <dbReference type="PROSITE-ProRule" id="PRU00042"/>
    </source>
</evidence>
<evidence type="ECO:0000259" key="2">
    <source>
        <dbReference type="PROSITE" id="PS50157"/>
    </source>
</evidence>
<dbReference type="InterPro" id="IPR013087">
    <property type="entry name" value="Znf_C2H2_type"/>
</dbReference>
<keyword evidence="1" id="KW-0863">Zinc-finger</keyword>